<feature type="transmembrane region" description="Helical" evidence="6">
    <location>
        <begin position="85"/>
        <end position="106"/>
    </location>
</feature>
<evidence type="ECO:0000313" key="9">
    <source>
        <dbReference type="Proteomes" id="UP000189674"/>
    </source>
</evidence>
<evidence type="ECO:0000256" key="5">
    <source>
        <dbReference type="ARBA" id="ARBA00023136"/>
    </source>
</evidence>
<dbReference type="GO" id="GO:0005886">
    <property type="term" value="C:plasma membrane"/>
    <property type="evidence" value="ECO:0007669"/>
    <property type="project" value="UniProtKB-SubCell"/>
</dbReference>
<dbReference type="RefSeq" id="WP_146663208.1">
    <property type="nucleotide sequence ID" value="NZ_CP019791.1"/>
</dbReference>
<dbReference type="SUPFAM" id="SSF109755">
    <property type="entry name" value="PhoU-like"/>
    <property type="match status" value="1"/>
</dbReference>
<evidence type="ECO:0000256" key="1">
    <source>
        <dbReference type="ARBA" id="ARBA00004651"/>
    </source>
</evidence>
<feature type="transmembrane region" description="Helical" evidence="6">
    <location>
        <begin position="113"/>
        <end position="128"/>
    </location>
</feature>
<feature type="transmembrane region" description="Helical" evidence="6">
    <location>
        <begin position="6"/>
        <end position="24"/>
    </location>
</feature>
<evidence type="ECO:0000256" key="6">
    <source>
        <dbReference type="SAM" id="Phobius"/>
    </source>
</evidence>
<dbReference type="AlphaFoldDB" id="A0A1U9NNR0"/>
<dbReference type="NCBIfam" id="NF037997">
    <property type="entry name" value="Na_Pi_symport"/>
    <property type="match status" value="1"/>
</dbReference>
<dbReference type="Pfam" id="PF02690">
    <property type="entry name" value="Na_Pi_cotrans"/>
    <property type="match status" value="2"/>
</dbReference>
<evidence type="ECO:0000256" key="3">
    <source>
        <dbReference type="ARBA" id="ARBA00022692"/>
    </source>
</evidence>
<dbReference type="Proteomes" id="UP000189674">
    <property type="component" value="Chromosome"/>
</dbReference>
<name>A0A1U9NNR0_9BACT</name>
<dbReference type="InterPro" id="IPR038078">
    <property type="entry name" value="PhoU-like_sf"/>
</dbReference>
<sequence>MQTDQFFSMLFQIVGGLGIFLFGMKNMSDGMQAIAGEKLRKMINAITNNRIFACTVGMVVTMLIQSSSITTVMTVGMVNAGLMKLTQAIGVVLGANIGTTVTAWILALKIGKYGLPILGIAAIFYIFSKRERAKFTATVVLGIGMIFFGLELMKDGFAPIRDMPEFIEWFHKFSPGDGTFSFMNYLRIWRIVLVGALLTAIVQSSSATIGITIGLAANGIIDYHTAAALVLGENIGTTITAFLASIGAGSNAKRASYAHMAVNILGVVWITILFWVYVDWVPQVIGADPTATAVGEDGKSMFVNAESLIAATHTGFNVANVLIFLPFTGLLAKLLNRIVPERELKTHKPLTVLDSRVLDAPALGIEQAQREILKMGERVSRMCGSLRHVLIKSEPDPRREEKIFSRERDLDLIQKEITEFLSNVLAHNLSHEAVNQGRNQLRMADEYESISDYITTILKLKLKMRDSDISMTDEGFNNIIDLHDHVAQYIGMINEGVRTGDETLIIDAQTKGKAITRLMKDYRAQHLERFGEAQNNPLKSLIYTDMLNAYRRMKDHAFNIAEILAGEK</sequence>
<evidence type="ECO:0000256" key="4">
    <source>
        <dbReference type="ARBA" id="ARBA00022989"/>
    </source>
</evidence>
<dbReference type="PANTHER" id="PTHR10010">
    <property type="entry name" value="SOLUTE CARRIER FAMILY 34 SODIUM PHOSPHATE , MEMBER 2-RELATED"/>
    <property type="match status" value="1"/>
</dbReference>
<dbReference type="InterPro" id="IPR003841">
    <property type="entry name" value="Na/Pi_transpt"/>
</dbReference>
<feature type="transmembrane region" description="Helical" evidence="6">
    <location>
        <begin position="316"/>
        <end position="335"/>
    </location>
</feature>
<feature type="transmembrane region" description="Helical" evidence="6">
    <location>
        <begin position="45"/>
        <end position="65"/>
    </location>
</feature>
<dbReference type="EMBL" id="CP019791">
    <property type="protein sequence ID" value="AQT69529.1"/>
    <property type="molecule type" value="Genomic_DNA"/>
</dbReference>
<gene>
    <name evidence="8" type="ORF">STSP2_02720</name>
</gene>
<keyword evidence="3 6" id="KW-0812">Transmembrane</keyword>
<feature type="transmembrane region" description="Helical" evidence="6">
    <location>
        <begin position="191"/>
        <end position="217"/>
    </location>
</feature>
<dbReference type="InterPro" id="IPR004633">
    <property type="entry name" value="NaPi_cotrn-rel/YqeW-like"/>
</dbReference>
<evidence type="ECO:0000256" key="2">
    <source>
        <dbReference type="ARBA" id="ARBA00022475"/>
    </source>
</evidence>
<comment type="subcellular location">
    <subcellularLocation>
        <location evidence="1">Cell membrane</location>
        <topology evidence="1">Multi-pass membrane protein</topology>
    </subcellularLocation>
</comment>
<feature type="transmembrane region" description="Helical" evidence="6">
    <location>
        <begin position="223"/>
        <end position="245"/>
    </location>
</feature>
<dbReference type="Gene3D" id="1.20.58.220">
    <property type="entry name" value="Phosphate transport system protein phou homolog 2, domain 2"/>
    <property type="match status" value="1"/>
</dbReference>
<proteinExistence type="predicted"/>
<dbReference type="InterPro" id="IPR026022">
    <property type="entry name" value="PhoU_dom"/>
</dbReference>
<feature type="transmembrane region" description="Helical" evidence="6">
    <location>
        <begin position="257"/>
        <end position="278"/>
    </location>
</feature>
<dbReference type="GO" id="GO:0044341">
    <property type="term" value="P:sodium-dependent phosphate transport"/>
    <property type="evidence" value="ECO:0007669"/>
    <property type="project" value="InterPro"/>
</dbReference>
<keyword evidence="4 6" id="KW-1133">Transmembrane helix</keyword>
<dbReference type="NCBIfam" id="TIGR00704">
    <property type="entry name" value="NaPi_cotrn_rel"/>
    <property type="match status" value="1"/>
</dbReference>
<feature type="domain" description="PhoU" evidence="7">
    <location>
        <begin position="372"/>
        <end position="459"/>
    </location>
</feature>
<accession>A0A1U9NNR0</accession>
<reference evidence="9" key="1">
    <citation type="submission" date="2017-02" db="EMBL/GenBank/DDBJ databases">
        <title>Comparative genomics and description of representatives of a novel lineage of planctomycetes thriving in anoxic sediments.</title>
        <authorList>
            <person name="Spring S."/>
            <person name="Bunk B."/>
            <person name="Sproer C."/>
        </authorList>
    </citation>
    <scope>NUCLEOTIDE SEQUENCE [LARGE SCALE GENOMIC DNA]</scope>
    <source>
        <strain evidence="9">ST-NAGAB-D1</strain>
    </source>
</reference>
<dbReference type="OrthoDB" id="9763003at2"/>
<dbReference type="GO" id="GO:0005436">
    <property type="term" value="F:sodium:phosphate symporter activity"/>
    <property type="evidence" value="ECO:0007669"/>
    <property type="project" value="InterPro"/>
</dbReference>
<feature type="transmembrane region" description="Helical" evidence="6">
    <location>
        <begin position="134"/>
        <end position="153"/>
    </location>
</feature>
<dbReference type="Pfam" id="PF01895">
    <property type="entry name" value="PhoU"/>
    <property type="match status" value="1"/>
</dbReference>
<organism evidence="8 9">
    <name type="scientific">Anaerohalosphaera lusitana</name>
    <dbReference type="NCBI Taxonomy" id="1936003"/>
    <lineage>
        <taxon>Bacteria</taxon>
        <taxon>Pseudomonadati</taxon>
        <taxon>Planctomycetota</taxon>
        <taxon>Phycisphaerae</taxon>
        <taxon>Sedimentisphaerales</taxon>
        <taxon>Anaerohalosphaeraceae</taxon>
        <taxon>Anaerohalosphaera</taxon>
    </lineage>
</organism>
<evidence type="ECO:0000259" key="7">
    <source>
        <dbReference type="Pfam" id="PF01895"/>
    </source>
</evidence>
<keyword evidence="9" id="KW-1185">Reference proteome</keyword>
<dbReference type="KEGG" id="alus:STSP2_02720"/>
<dbReference type="PANTHER" id="PTHR10010:SF46">
    <property type="entry name" value="SODIUM-DEPENDENT PHOSPHATE TRANSPORT PROTEIN 2B"/>
    <property type="match status" value="1"/>
</dbReference>
<keyword evidence="5 6" id="KW-0472">Membrane</keyword>
<keyword evidence="2" id="KW-1003">Cell membrane</keyword>
<dbReference type="STRING" id="1936003.STSP2_02720"/>
<protein>
    <submittedName>
        <fullName evidence="8">Na/Pi-cotransporter II-related protein</fullName>
    </submittedName>
</protein>
<evidence type="ECO:0000313" key="8">
    <source>
        <dbReference type="EMBL" id="AQT69529.1"/>
    </source>
</evidence>